<dbReference type="InterPro" id="IPR027417">
    <property type="entry name" value="P-loop_NTPase"/>
</dbReference>
<name>A0A420XSF0_9ACTN</name>
<sequence length="204" mass="21743">MPSSVAYAALAARVLARRPRLGAVRLVTVDGPAGSGKTTFAGRLHAALEAAAGAELPLVHLDDLYEGWAGLGGVAQRLEDTVLAPLADGRTAHHPRWDWEHDAWGGTLRVDPAPALVVEGCGSGDRRVTAYAVLGVWVEAPSDLRLRRGLERDGEGLRAEWLRWRELESAHFIAEGTRRRADLRVDGAPPQGSGGDDVAVLLGD</sequence>
<dbReference type="InParanoid" id="A0A420XSF0"/>
<gene>
    <name evidence="2" type="ORF">CLV35_1506</name>
</gene>
<comment type="caution">
    <text evidence="2">The sequence shown here is derived from an EMBL/GenBank/DDBJ whole genome shotgun (WGS) entry which is preliminary data.</text>
</comment>
<dbReference type="AlphaFoldDB" id="A0A420XSF0"/>
<organism evidence="2 3">
    <name type="scientific">Motilibacter peucedani</name>
    <dbReference type="NCBI Taxonomy" id="598650"/>
    <lineage>
        <taxon>Bacteria</taxon>
        <taxon>Bacillati</taxon>
        <taxon>Actinomycetota</taxon>
        <taxon>Actinomycetes</taxon>
        <taxon>Motilibacterales</taxon>
        <taxon>Motilibacteraceae</taxon>
        <taxon>Motilibacter</taxon>
    </lineage>
</organism>
<accession>A0A420XSF0</accession>
<dbReference type="SUPFAM" id="SSF52540">
    <property type="entry name" value="P-loop containing nucleoside triphosphate hydrolases"/>
    <property type="match status" value="1"/>
</dbReference>
<evidence type="ECO:0000256" key="1">
    <source>
        <dbReference type="SAM" id="MobiDB-lite"/>
    </source>
</evidence>
<keyword evidence="2" id="KW-0808">Transferase</keyword>
<keyword evidence="3" id="KW-1185">Reference proteome</keyword>
<dbReference type="Proteomes" id="UP000281955">
    <property type="component" value="Unassembled WGS sequence"/>
</dbReference>
<protein>
    <submittedName>
        <fullName evidence="2">Uridine kinase</fullName>
    </submittedName>
</protein>
<evidence type="ECO:0000313" key="2">
    <source>
        <dbReference type="EMBL" id="RKS77808.1"/>
    </source>
</evidence>
<dbReference type="Gene3D" id="3.40.50.300">
    <property type="entry name" value="P-loop containing nucleotide triphosphate hydrolases"/>
    <property type="match status" value="1"/>
</dbReference>
<feature type="region of interest" description="Disordered" evidence="1">
    <location>
        <begin position="183"/>
        <end position="204"/>
    </location>
</feature>
<dbReference type="GO" id="GO:0016301">
    <property type="term" value="F:kinase activity"/>
    <property type="evidence" value="ECO:0007669"/>
    <property type="project" value="UniProtKB-KW"/>
</dbReference>
<keyword evidence="2" id="KW-0418">Kinase</keyword>
<dbReference type="RefSeq" id="WP_231121576.1">
    <property type="nucleotide sequence ID" value="NZ_RBWV01000010.1"/>
</dbReference>
<reference evidence="2 3" key="1">
    <citation type="submission" date="2018-10" db="EMBL/GenBank/DDBJ databases">
        <title>Genomic Encyclopedia of Archaeal and Bacterial Type Strains, Phase II (KMG-II): from individual species to whole genera.</title>
        <authorList>
            <person name="Goeker M."/>
        </authorList>
    </citation>
    <scope>NUCLEOTIDE SEQUENCE [LARGE SCALE GENOMIC DNA]</scope>
    <source>
        <strain evidence="2 3">RP-AC37</strain>
    </source>
</reference>
<dbReference type="EMBL" id="RBWV01000010">
    <property type="protein sequence ID" value="RKS77808.1"/>
    <property type="molecule type" value="Genomic_DNA"/>
</dbReference>
<evidence type="ECO:0000313" key="3">
    <source>
        <dbReference type="Proteomes" id="UP000281955"/>
    </source>
</evidence>
<proteinExistence type="predicted"/>